<sequence>MADLLNEEAEDEADLGTPSPGVTRTLEGTPDPGGTVVWNAGEGVVPVGEHLKTTVPGDGTPRNGSLEPDEPLTQAEQEEDLQGGAPLMHPAPVDVFVLDCDKFVEEQGRVPGMRALKAFLEDGALALDLQLRS</sequence>
<dbReference type="Proteomes" id="UP000018817">
    <property type="component" value="Unassembled WGS sequence"/>
</dbReference>
<reference evidence="3" key="1">
    <citation type="submission" date="2011-12" db="EMBL/GenBank/DDBJ databases">
        <authorList>
            <consortium name="The Broad Institute Genome Sequencing Platform"/>
            <person name="Russ C."/>
            <person name="Tyler B."/>
            <person name="Panabieres F."/>
            <person name="Shan W."/>
            <person name="Tripathy S."/>
            <person name="Grunwald N."/>
            <person name="Machado M."/>
            <person name="Young S.K."/>
            <person name="Zeng Q."/>
            <person name="Gargeya S."/>
            <person name="Fitzgerald M."/>
            <person name="Haas B."/>
            <person name="Abouelleil A."/>
            <person name="Alvarado L."/>
            <person name="Arachchi H.M."/>
            <person name="Berlin A."/>
            <person name="Chapman S.B."/>
            <person name="Gearin G."/>
            <person name="Goldberg J."/>
            <person name="Griggs A."/>
            <person name="Gujja S."/>
            <person name="Hansen M."/>
            <person name="Heiman D."/>
            <person name="Howarth C."/>
            <person name="Larimer J."/>
            <person name="Lui A."/>
            <person name="MacDonald P.J.P."/>
            <person name="McCowen C."/>
            <person name="Montmayeur A."/>
            <person name="Murphy C."/>
            <person name="Neiman D."/>
            <person name="Pearson M."/>
            <person name="Priest M."/>
            <person name="Roberts A."/>
            <person name="Saif S."/>
            <person name="Shea T."/>
            <person name="Sisk P."/>
            <person name="Stolte C."/>
            <person name="Sykes S."/>
            <person name="Wortman J."/>
            <person name="Nusbaum C."/>
            <person name="Birren B."/>
        </authorList>
    </citation>
    <scope>NUCLEOTIDE SEQUENCE [LARGE SCALE GENOMIC DNA]</scope>
    <source>
        <strain evidence="3">INRA-310</strain>
    </source>
</reference>
<dbReference type="VEuPathDB" id="FungiDB:PPTG_20840"/>
<dbReference type="GeneID" id="20189439"/>
<accession>W2RI46</accession>
<evidence type="ECO:0000256" key="1">
    <source>
        <dbReference type="SAM" id="MobiDB-lite"/>
    </source>
</evidence>
<dbReference type="RefSeq" id="XP_008891287.1">
    <property type="nucleotide sequence ID" value="XM_008893039.1"/>
</dbReference>
<dbReference type="OrthoDB" id="10310936at2759"/>
<organism evidence="2 3">
    <name type="scientific">Phytophthora nicotianae (strain INRA-310)</name>
    <name type="common">Phytophthora parasitica</name>
    <dbReference type="NCBI Taxonomy" id="761204"/>
    <lineage>
        <taxon>Eukaryota</taxon>
        <taxon>Sar</taxon>
        <taxon>Stramenopiles</taxon>
        <taxon>Oomycota</taxon>
        <taxon>Peronosporomycetes</taxon>
        <taxon>Peronosporales</taxon>
        <taxon>Peronosporaceae</taxon>
        <taxon>Phytophthora</taxon>
    </lineage>
</organism>
<reference evidence="2 3" key="2">
    <citation type="submission" date="2013-11" db="EMBL/GenBank/DDBJ databases">
        <title>The Genome Sequence of Phytophthora parasitica INRA-310.</title>
        <authorList>
            <consortium name="The Broad Institute Genomics Platform"/>
            <person name="Russ C."/>
            <person name="Tyler B."/>
            <person name="Panabieres F."/>
            <person name="Shan W."/>
            <person name="Tripathy S."/>
            <person name="Grunwald N."/>
            <person name="Machado M."/>
            <person name="Johnson C.S."/>
            <person name="Arredondo F."/>
            <person name="Hong C."/>
            <person name="Coffey M."/>
            <person name="Young S.K."/>
            <person name="Zeng Q."/>
            <person name="Gargeya S."/>
            <person name="Fitzgerald M."/>
            <person name="Abouelleil A."/>
            <person name="Alvarado L."/>
            <person name="Chapman S.B."/>
            <person name="Gainer-Dewar J."/>
            <person name="Goldberg J."/>
            <person name="Griggs A."/>
            <person name="Gujja S."/>
            <person name="Hansen M."/>
            <person name="Howarth C."/>
            <person name="Imamovic A."/>
            <person name="Ireland A."/>
            <person name="Larimer J."/>
            <person name="McCowan C."/>
            <person name="Murphy C."/>
            <person name="Pearson M."/>
            <person name="Poon T.W."/>
            <person name="Priest M."/>
            <person name="Roberts A."/>
            <person name="Saif S."/>
            <person name="Shea T."/>
            <person name="Sykes S."/>
            <person name="Wortman J."/>
            <person name="Nusbaum C."/>
            <person name="Birren B."/>
        </authorList>
    </citation>
    <scope>NUCLEOTIDE SEQUENCE [LARGE SCALE GENOMIC DNA]</scope>
    <source>
        <strain evidence="2 3">INRA-310</strain>
    </source>
</reference>
<name>W2RI46_PHYN3</name>
<dbReference type="EMBL" id="KI669561">
    <property type="protein sequence ID" value="ETN24886.1"/>
    <property type="molecule type" value="Genomic_DNA"/>
</dbReference>
<evidence type="ECO:0000313" key="3">
    <source>
        <dbReference type="Proteomes" id="UP000018817"/>
    </source>
</evidence>
<dbReference type="AlphaFoldDB" id="W2RI46"/>
<feature type="compositionally biased region" description="Acidic residues" evidence="1">
    <location>
        <begin position="1"/>
        <end position="14"/>
    </location>
</feature>
<feature type="region of interest" description="Disordered" evidence="1">
    <location>
        <begin position="1"/>
        <end position="89"/>
    </location>
</feature>
<protein>
    <submittedName>
        <fullName evidence="2">Uncharacterized protein</fullName>
    </submittedName>
</protein>
<evidence type="ECO:0000313" key="2">
    <source>
        <dbReference type="EMBL" id="ETN24886.1"/>
    </source>
</evidence>
<gene>
    <name evidence="2" type="ORF">PPTG_20840</name>
</gene>
<proteinExistence type="predicted"/>